<evidence type="ECO:0000256" key="1">
    <source>
        <dbReference type="SAM" id="MobiDB-lite"/>
    </source>
</evidence>
<proteinExistence type="predicted"/>
<reference evidence="2 3" key="1">
    <citation type="submission" date="2024-02" db="EMBL/GenBank/DDBJ databases">
        <title>Deinococcus xinjiangensis NBRC 107630.</title>
        <authorList>
            <person name="Ichikawa N."/>
            <person name="Katano-Makiyama Y."/>
            <person name="Hidaka K."/>
        </authorList>
    </citation>
    <scope>NUCLEOTIDE SEQUENCE [LARGE SCALE GENOMIC DNA]</scope>
    <source>
        <strain evidence="2 3">NBRC 107630</strain>
    </source>
</reference>
<sequence>MGEGKPSSEAKANVPQSTINDAEQWNTGTPKDTGDAVTQGIYPDASDKNAHAGETTSIAQQAASTSDPRPADQGGTPLSSNNPSTFGSLKDGLPASGAATAPDKTADKDKA</sequence>
<feature type="compositionally biased region" description="Polar residues" evidence="1">
    <location>
        <begin position="54"/>
        <end position="67"/>
    </location>
</feature>
<gene>
    <name evidence="2" type="ORF">Dxin01_02423</name>
</gene>
<organism evidence="2 3">
    <name type="scientific">Deinococcus xinjiangensis</name>
    <dbReference type="NCBI Taxonomy" id="457454"/>
    <lineage>
        <taxon>Bacteria</taxon>
        <taxon>Thermotogati</taxon>
        <taxon>Deinococcota</taxon>
        <taxon>Deinococci</taxon>
        <taxon>Deinococcales</taxon>
        <taxon>Deinococcaceae</taxon>
        <taxon>Deinococcus</taxon>
    </lineage>
</organism>
<evidence type="ECO:0000313" key="2">
    <source>
        <dbReference type="EMBL" id="GAA5502679.1"/>
    </source>
</evidence>
<feature type="region of interest" description="Disordered" evidence="1">
    <location>
        <begin position="1"/>
        <end position="111"/>
    </location>
</feature>
<keyword evidence="3" id="KW-1185">Reference proteome</keyword>
<name>A0ABP9VBS8_9DEIO</name>
<evidence type="ECO:0000313" key="3">
    <source>
        <dbReference type="Proteomes" id="UP001458946"/>
    </source>
</evidence>
<protein>
    <submittedName>
        <fullName evidence="2">Uncharacterized protein</fullName>
    </submittedName>
</protein>
<feature type="compositionally biased region" description="Polar residues" evidence="1">
    <location>
        <begin position="14"/>
        <end position="30"/>
    </location>
</feature>
<dbReference type="Proteomes" id="UP001458946">
    <property type="component" value="Unassembled WGS sequence"/>
</dbReference>
<dbReference type="EMBL" id="BAABRN010000027">
    <property type="protein sequence ID" value="GAA5502679.1"/>
    <property type="molecule type" value="Genomic_DNA"/>
</dbReference>
<feature type="compositionally biased region" description="Polar residues" evidence="1">
    <location>
        <begin position="76"/>
        <end position="87"/>
    </location>
</feature>
<comment type="caution">
    <text evidence="2">The sequence shown here is derived from an EMBL/GenBank/DDBJ whole genome shotgun (WGS) entry which is preliminary data.</text>
</comment>
<dbReference type="RefSeq" id="WP_353542646.1">
    <property type="nucleotide sequence ID" value="NZ_BAABRN010000027.1"/>
</dbReference>
<accession>A0ABP9VBS8</accession>